<reference evidence="3" key="1">
    <citation type="submission" date="2020-02" db="EMBL/GenBank/DDBJ databases">
        <authorList>
            <person name="Meier V. D."/>
        </authorList>
    </citation>
    <scope>NUCLEOTIDE SEQUENCE</scope>
    <source>
        <strain evidence="3">AVDCRST_MAG81</strain>
    </source>
</reference>
<dbReference type="AlphaFoldDB" id="A0A6J4VFV3"/>
<evidence type="ECO:0000256" key="1">
    <source>
        <dbReference type="SAM" id="MobiDB-lite"/>
    </source>
</evidence>
<gene>
    <name evidence="3" type="ORF">AVDCRST_MAG81-2530</name>
</gene>
<protein>
    <submittedName>
        <fullName evidence="3">FIG01363442: possible membrane protein</fullName>
    </submittedName>
</protein>
<keyword evidence="2" id="KW-0472">Membrane</keyword>
<proteinExistence type="predicted"/>
<evidence type="ECO:0000256" key="2">
    <source>
        <dbReference type="SAM" id="Phobius"/>
    </source>
</evidence>
<feature type="transmembrane region" description="Helical" evidence="2">
    <location>
        <begin position="46"/>
        <end position="69"/>
    </location>
</feature>
<evidence type="ECO:0000313" key="3">
    <source>
        <dbReference type="EMBL" id="CAA9578226.1"/>
    </source>
</evidence>
<dbReference type="EMBL" id="CADCWO010000139">
    <property type="protein sequence ID" value="CAA9578226.1"/>
    <property type="molecule type" value="Genomic_DNA"/>
</dbReference>
<keyword evidence="2" id="KW-0812">Transmembrane</keyword>
<keyword evidence="2" id="KW-1133">Transmembrane helix</keyword>
<organism evidence="3">
    <name type="scientific">uncultured Synechococcales cyanobacterium</name>
    <dbReference type="NCBI Taxonomy" id="1936017"/>
    <lineage>
        <taxon>Bacteria</taxon>
        <taxon>Bacillati</taxon>
        <taxon>Cyanobacteriota</taxon>
        <taxon>Cyanophyceae</taxon>
        <taxon>Synechococcales</taxon>
        <taxon>environmental samples</taxon>
    </lineage>
</organism>
<feature type="region of interest" description="Disordered" evidence="1">
    <location>
        <begin position="77"/>
        <end position="105"/>
    </location>
</feature>
<sequence length="105" mass="11440">MEIQKYRVACTLSFGDIYAQVIIWLIVIFLGLASSLALMAQPLYALLASSLILVISLPFLLFAFVTTLLNHIELSPMGASQSTGTREMADEAIQKRARAQAPQPG</sequence>
<feature type="transmembrane region" description="Helical" evidence="2">
    <location>
        <begin position="21"/>
        <end position="40"/>
    </location>
</feature>
<accession>A0A6J4VFV3</accession>
<name>A0A6J4VFV3_9CYAN</name>